<protein>
    <submittedName>
        <fullName evidence="2">Uncharacterized protein</fullName>
    </submittedName>
</protein>
<dbReference type="HOGENOM" id="CLU_3055914_0_0_1"/>
<sequence>PATGEKLTEKSKKFESEKAPELPGVFGTGTAVIFTQDATELPEKRLNTGSITAG</sequence>
<name>H1VWM1_COLHI</name>
<reference evidence="3" key="1">
    <citation type="journal article" date="2012" name="Nat. Genet.">
        <title>Lifestyle transitions in plant pathogenic Colletotrichum fungi deciphered by genome and transcriptome analyses.</title>
        <authorList>
            <person name="O'Connell R.J."/>
            <person name="Thon M.R."/>
            <person name="Hacquard S."/>
            <person name="Amyotte S.G."/>
            <person name="Kleemann J."/>
            <person name="Torres M.F."/>
            <person name="Damm U."/>
            <person name="Buiate E.A."/>
            <person name="Epstein L."/>
            <person name="Alkan N."/>
            <person name="Altmueller J."/>
            <person name="Alvarado-Balderrama L."/>
            <person name="Bauser C.A."/>
            <person name="Becker C."/>
            <person name="Birren B.W."/>
            <person name="Chen Z."/>
            <person name="Choi J."/>
            <person name="Crouch J.A."/>
            <person name="Duvick J.P."/>
            <person name="Farman M.A."/>
            <person name="Gan P."/>
            <person name="Heiman D."/>
            <person name="Henrissat B."/>
            <person name="Howard R.J."/>
            <person name="Kabbage M."/>
            <person name="Koch C."/>
            <person name="Kracher B."/>
            <person name="Kubo Y."/>
            <person name="Law A.D."/>
            <person name="Lebrun M.-H."/>
            <person name="Lee Y.-H."/>
            <person name="Miyara I."/>
            <person name="Moore N."/>
            <person name="Neumann U."/>
            <person name="Nordstroem K."/>
            <person name="Panaccione D.G."/>
            <person name="Panstruga R."/>
            <person name="Place M."/>
            <person name="Proctor R.H."/>
            <person name="Prusky D."/>
            <person name="Rech G."/>
            <person name="Reinhardt R."/>
            <person name="Rollins J.A."/>
            <person name="Rounsley S."/>
            <person name="Schardl C.L."/>
            <person name="Schwartz D.C."/>
            <person name="Shenoy N."/>
            <person name="Shirasu K."/>
            <person name="Sikhakolli U.R."/>
            <person name="Stueber K."/>
            <person name="Sukno S.A."/>
            <person name="Sweigard J.A."/>
            <person name="Takano Y."/>
            <person name="Takahara H."/>
            <person name="Trail F."/>
            <person name="van der Does H.C."/>
            <person name="Voll L.M."/>
            <person name="Will I."/>
            <person name="Young S."/>
            <person name="Zeng Q."/>
            <person name="Zhang J."/>
            <person name="Zhou S."/>
            <person name="Dickman M.B."/>
            <person name="Schulze-Lefert P."/>
            <person name="Ver Loren van Themaat E."/>
            <person name="Ma L.-J."/>
            <person name="Vaillancourt L.J."/>
        </authorList>
    </citation>
    <scope>NUCLEOTIDE SEQUENCE [LARGE SCALE GENOMIC DNA]</scope>
    <source>
        <strain evidence="3">IMI 349063</strain>
    </source>
</reference>
<organism evidence="2 3">
    <name type="scientific">Colletotrichum higginsianum (strain IMI 349063)</name>
    <name type="common">Crucifer anthracnose fungus</name>
    <dbReference type="NCBI Taxonomy" id="759273"/>
    <lineage>
        <taxon>Eukaryota</taxon>
        <taxon>Fungi</taxon>
        <taxon>Dikarya</taxon>
        <taxon>Ascomycota</taxon>
        <taxon>Pezizomycotina</taxon>
        <taxon>Sordariomycetes</taxon>
        <taxon>Hypocreomycetidae</taxon>
        <taxon>Glomerellales</taxon>
        <taxon>Glomerellaceae</taxon>
        <taxon>Colletotrichum</taxon>
        <taxon>Colletotrichum destructivum species complex</taxon>
    </lineage>
</organism>
<evidence type="ECO:0000313" key="3">
    <source>
        <dbReference type="Proteomes" id="UP000007174"/>
    </source>
</evidence>
<dbReference type="AlphaFoldDB" id="H1VWM1"/>
<dbReference type="Proteomes" id="UP000007174">
    <property type="component" value="Unassembled WGS sequence"/>
</dbReference>
<feature type="non-terminal residue" evidence="2">
    <location>
        <position position="1"/>
    </location>
</feature>
<feature type="region of interest" description="Disordered" evidence="1">
    <location>
        <begin position="1"/>
        <end position="22"/>
    </location>
</feature>
<dbReference type="EMBL" id="CACQ02007044">
    <property type="protein sequence ID" value="CCF44633.1"/>
    <property type="molecule type" value="Genomic_DNA"/>
</dbReference>
<proteinExistence type="predicted"/>
<evidence type="ECO:0000256" key="1">
    <source>
        <dbReference type="SAM" id="MobiDB-lite"/>
    </source>
</evidence>
<gene>
    <name evidence="2" type="ORF">CH063_13971</name>
</gene>
<feature type="compositionally biased region" description="Basic and acidic residues" evidence="1">
    <location>
        <begin position="1"/>
        <end position="20"/>
    </location>
</feature>
<accession>H1VWM1</accession>
<evidence type="ECO:0000313" key="2">
    <source>
        <dbReference type="EMBL" id="CCF44633.1"/>
    </source>
</evidence>